<dbReference type="AlphaFoldDB" id="F4RSL4"/>
<reference evidence="2" key="1">
    <citation type="journal article" date="2011" name="Proc. Natl. Acad. Sci. U.S.A.">
        <title>Obligate biotrophy features unraveled by the genomic analysis of rust fungi.</title>
        <authorList>
            <person name="Duplessis S."/>
            <person name="Cuomo C.A."/>
            <person name="Lin Y.-C."/>
            <person name="Aerts A."/>
            <person name="Tisserant E."/>
            <person name="Veneault-Fourrey C."/>
            <person name="Joly D.L."/>
            <person name="Hacquard S."/>
            <person name="Amselem J."/>
            <person name="Cantarel B.L."/>
            <person name="Chiu R."/>
            <person name="Coutinho P.M."/>
            <person name="Feau N."/>
            <person name="Field M."/>
            <person name="Frey P."/>
            <person name="Gelhaye E."/>
            <person name="Goldberg J."/>
            <person name="Grabherr M.G."/>
            <person name="Kodira C.D."/>
            <person name="Kohler A."/>
            <person name="Kuees U."/>
            <person name="Lindquist E.A."/>
            <person name="Lucas S.M."/>
            <person name="Mago R."/>
            <person name="Mauceli E."/>
            <person name="Morin E."/>
            <person name="Murat C."/>
            <person name="Pangilinan J.L."/>
            <person name="Park R."/>
            <person name="Pearson M."/>
            <person name="Quesneville H."/>
            <person name="Rouhier N."/>
            <person name="Sakthikumar S."/>
            <person name="Salamov A.A."/>
            <person name="Schmutz J."/>
            <person name="Selles B."/>
            <person name="Shapiro H."/>
            <person name="Tanguay P."/>
            <person name="Tuskan G.A."/>
            <person name="Henrissat B."/>
            <person name="Van de Peer Y."/>
            <person name="Rouze P."/>
            <person name="Ellis J.G."/>
            <person name="Dodds P.N."/>
            <person name="Schein J.E."/>
            <person name="Zhong S."/>
            <person name="Hamelin R.C."/>
            <person name="Grigoriev I.V."/>
            <person name="Szabo L.J."/>
            <person name="Martin F."/>
        </authorList>
    </citation>
    <scope>NUCLEOTIDE SEQUENCE [LARGE SCALE GENOMIC DNA]</scope>
    <source>
        <strain evidence="2">98AG31 / pathotype 3-4-7</strain>
    </source>
</reference>
<protein>
    <submittedName>
        <fullName evidence="1">Uncharacterized protein</fullName>
    </submittedName>
</protein>
<dbReference type="EMBL" id="GL883117">
    <property type="protein sequence ID" value="EGG04672.1"/>
    <property type="molecule type" value="Genomic_DNA"/>
</dbReference>
<dbReference type="HOGENOM" id="CLU_2292298_0_0_1"/>
<dbReference type="RefSeq" id="XP_007412111.1">
    <property type="nucleotide sequence ID" value="XM_007412049.1"/>
</dbReference>
<proteinExistence type="predicted"/>
<dbReference type="VEuPathDB" id="FungiDB:MELLADRAFT_88683"/>
<name>F4RSL4_MELLP</name>
<accession>F4RSL4</accession>
<dbReference type="GeneID" id="18934954"/>
<evidence type="ECO:0000313" key="2">
    <source>
        <dbReference type="Proteomes" id="UP000001072"/>
    </source>
</evidence>
<dbReference type="KEGG" id="mlr:MELLADRAFT_88683"/>
<keyword evidence="2" id="KW-1185">Reference proteome</keyword>
<evidence type="ECO:0000313" key="1">
    <source>
        <dbReference type="EMBL" id="EGG04672.1"/>
    </source>
</evidence>
<dbReference type="Proteomes" id="UP000001072">
    <property type="component" value="Unassembled WGS sequence"/>
</dbReference>
<sequence>MILSITHLVFSNDEDKQAPKNDFDSNEDYGQGFGVYQGKSINLNATLVKFLIFKRSQVVFGLNLSILIQNLIKVFHFQSIVPLPSTFSVFTMLMFENSDYD</sequence>
<organism evidence="2">
    <name type="scientific">Melampsora larici-populina (strain 98AG31 / pathotype 3-4-7)</name>
    <name type="common">Poplar leaf rust fungus</name>
    <dbReference type="NCBI Taxonomy" id="747676"/>
    <lineage>
        <taxon>Eukaryota</taxon>
        <taxon>Fungi</taxon>
        <taxon>Dikarya</taxon>
        <taxon>Basidiomycota</taxon>
        <taxon>Pucciniomycotina</taxon>
        <taxon>Pucciniomycetes</taxon>
        <taxon>Pucciniales</taxon>
        <taxon>Melampsoraceae</taxon>
        <taxon>Melampsora</taxon>
    </lineage>
</organism>
<dbReference type="InParanoid" id="F4RSL4"/>
<gene>
    <name evidence="1" type="ORF">MELLADRAFT_88683</name>
</gene>